<keyword evidence="2" id="KW-1185">Reference proteome</keyword>
<accession>A0ACA9PCT0</accession>
<evidence type="ECO:0000313" key="1">
    <source>
        <dbReference type="EMBL" id="CAG8701750.1"/>
    </source>
</evidence>
<name>A0ACA9PCT0_9GLOM</name>
<protein>
    <submittedName>
        <fullName evidence="1">11004_t:CDS:1</fullName>
    </submittedName>
</protein>
<gene>
    <name evidence="1" type="ORF">SPELUC_LOCUS11310</name>
</gene>
<reference evidence="1" key="1">
    <citation type="submission" date="2021-06" db="EMBL/GenBank/DDBJ databases">
        <authorList>
            <person name="Kallberg Y."/>
            <person name="Tangrot J."/>
            <person name="Rosling A."/>
        </authorList>
    </citation>
    <scope>NUCLEOTIDE SEQUENCE</scope>
    <source>
        <strain evidence="1">28 12/20/2015</strain>
    </source>
</reference>
<dbReference type="Proteomes" id="UP000789366">
    <property type="component" value="Unassembled WGS sequence"/>
</dbReference>
<organism evidence="1 2">
    <name type="scientific">Cetraspora pellucida</name>
    <dbReference type="NCBI Taxonomy" id="1433469"/>
    <lineage>
        <taxon>Eukaryota</taxon>
        <taxon>Fungi</taxon>
        <taxon>Fungi incertae sedis</taxon>
        <taxon>Mucoromycota</taxon>
        <taxon>Glomeromycotina</taxon>
        <taxon>Glomeromycetes</taxon>
        <taxon>Diversisporales</taxon>
        <taxon>Gigasporaceae</taxon>
        <taxon>Cetraspora</taxon>
    </lineage>
</organism>
<proteinExistence type="predicted"/>
<sequence>FGHGHTWTLSNARVHNMFKNVDCHQDIVRMNVADTGRPADVVLRTLSMSISIHTIVIGH</sequence>
<feature type="non-terminal residue" evidence="1">
    <location>
        <position position="1"/>
    </location>
</feature>
<comment type="caution">
    <text evidence="1">The sequence shown here is derived from an EMBL/GenBank/DDBJ whole genome shotgun (WGS) entry which is preliminary data.</text>
</comment>
<dbReference type="EMBL" id="CAJVPW010023583">
    <property type="protein sequence ID" value="CAG8701750.1"/>
    <property type="molecule type" value="Genomic_DNA"/>
</dbReference>
<evidence type="ECO:0000313" key="2">
    <source>
        <dbReference type="Proteomes" id="UP000789366"/>
    </source>
</evidence>